<keyword evidence="3" id="KW-1185">Reference proteome</keyword>
<organism evidence="2 3">
    <name type="scientific">Saccharopolyspora hordei</name>
    <dbReference type="NCBI Taxonomy" id="1838"/>
    <lineage>
        <taxon>Bacteria</taxon>
        <taxon>Bacillati</taxon>
        <taxon>Actinomycetota</taxon>
        <taxon>Actinomycetes</taxon>
        <taxon>Pseudonocardiales</taxon>
        <taxon>Pseudonocardiaceae</taxon>
        <taxon>Saccharopolyspora</taxon>
    </lineage>
</organism>
<evidence type="ECO:0000313" key="2">
    <source>
        <dbReference type="EMBL" id="NYI83630.1"/>
    </source>
</evidence>
<evidence type="ECO:0000256" key="1">
    <source>
        <dbReference type="ARBA" id="ARBA00010552"/>
    </source>
</evidence>
<protein>
    <submittedName>
        <fullName evidence="2">Enamine deaminase RidA (YjgF/YER057c/UK114 family)</fullName>
    </submittedName>
</protein>
<dbReference type="PANTHER" id="PTHR11803:SF58">
    <property type="entry name" value="PROTEIN HMF1-RELATED"/>
    <property type="match status" value="1"/>
</dbReference>
<accession>A0A853AR41</accession>
<dbReference type="SUPFAM" id="SSF55298">
    <property type="entry name" value="YjgF-like"/>
    <property type="match status" value="1"/>
</dbReference>
<dbReference type="PANTHER" id="PTHR11803">
    <property type="entry name" value="2-IMINOBUTANOATE/2-IMINOPROPANOATE DEAMINASE RIDA"/>
    <property type="match status" value="1"/>
</dbReference>
<gene>
    <name evidence="2" type="ORF">HNR68_002260</name>
</gene>
<dbReference type="AlphaFoldDB" id="A0A853AR41"/>
<dbReference type="Gene3D" id="3.30.1330.40">
    <property type="entry name" value="RutC-like"/>
    <property type="match status" value="1"/>
</dbReference>
<name>A0A853AR41_9PSEU</name>
<dbReference type="CDD" id="cd00448">
    <property type="entry name" value="YjgF_YER057c_UK114_family"/>
    <property type="match status" value="1"/>
</dbReference>
<dbReference type="GO" id="GO:0005829">
    <property type="term" value="C:cytosol"/>
    <property type="evidence" value="ECO:0007669"/>
    <property type="project" value="TreeGrafter"/>
</dbReference>
<comment type="caution">
    <text evidence="2">The sequence shown here is derived from an EMBL/GenBank/DDBJ whole genome shotgun (WGS) entry which is preliminary data.</text>
</comment>
<reference evidence="2 3" key="1">
    <citation type="submission" date="2020-07" db="EMBL/GenBank/DDBJ databases">
        <title>Sequencing the genomes of 1000 actinobacteria strains.</title>
        <authorList>
            <person name="Klenk H.-P."/>
        </authorList>
    </citation>
    <scope>NUCLEOTIDE SEQUENCE [LARGE SCALE GENOMIC DNA]</scope>
    <source>
        <strain evidence="2 3">DSM 44065</strain>
    </source>
</reference>
<proteinExistence type="inferred from homology"/>
<dbReference type="InterPro" id="IPR035959">
    <property type="entry name" value="RutC-like_sf"/>
</dbReference>
<dbReference type="Proteomes" id="UP000587002">
    <property type="component" value="Unassembled WGS sequence"/>
</dbReference>
<comment type="similarity">
    <text evidence="1">Belongs to the RutC family.</text>
</comment>
<evidence type="ECO:0000313" key="3">
    <source>
        <dbReference type="Proteomes" id="UP000587002"/>
    </source>
</evidence>
<sequence>MSAGATYSTARIATGPVLFISGQTPADPDGSTPSDVEEQTRLVLAKIQDVLVEHGCGWGDVVKVTYYLRDIADLDVVRTVIRDVVPEPRPAATLAQVSAFVDPSFAVEVDAVADLGNRP</sequence>
<dbReference type="Pfam" id="PF01042">
    <property type="entry name" value="Ribonuc_L-PSP"/>
    <property type="match status" value="1"/>
</dbReference>
<dbReference type="EMBL" id="JACCFJ010000001">
    <property type="protein sequence ID" value="NYI83630.1"/>
    <property type="molecule type" value="Genomic_DNA"/>
</dbReference>
<dbReference type="InterPro" id="IPR006175">
    <property type="entry name" value="YjgF/YER057c/UK114"/>
</dbReference>
<dbReference type="RefSeq" id="WP_179720261.1">
    <property type="nucleotide sequence ID" value="NZ_BAABFH010000001.1"/>
</dbReference>
<dbReference type="GO" id="GO:0019239">
    <property type="term" value="F:deaminase activity"/>
    <property type="evidence" value="ECO:0007669"/>
    <property type="project" value="TreeGrafter"/>
</dbReference>